<dbReference type="RefSeq" id="WP_062702683.1">
    <property type="nucleotide sequence ID" value="NZ_LJOD01000018.1"/>
</dbReference>
<reference evidence="2" key="2">
    <citation type="submission" date="2015-09" db="EMBL/GenBank/DDBJ databases">
        <title>Draft genome sequence of a multidrug-resistant Chryseobacterium indologenes isolate from Malaysia.</title>
        <authorList>
            <person name="Yu C.Y."/>
            <person name="Ang G.Y."/>
            <person name="Chan K.-G."/>
        </authorList>
    </citation>
    <scope>NUCLEOTIDE SEQUENCE [LARGE SCALE GENOMIC DNA]</scope>
    <source>
        <strain evidence="2">CI_885</strain>
    </source>
</reference>
<proteinExistence type="predicted"/>
<dbReference type="PATRIC" id="fig|253.9.peg.1966"/>
<evidence type="ECO:0000313" key="2">
    <source>
        <dbReference type="Proteomes" id="UP000037953"/>
    </source>
</evidence>
<protein>
    <submittedName>
        <fullName evidence="1">Uncharacterized protein</fullName>
    </submittedName>
</protein>
<gene>
    <name evidence="1" type="ORF">AOB46_19960</name>
</gene>
<organism evidence="1 2">
    <name type="scientific">Chryseobacterium indologenes</name>
    <name type="common">Flavobacterium indologenes</name>
    <dbReference type="NCBI Taxonomy" id="253"/>
    <lineage>
        <taxon>Bacteria</taxon>
        <taxon>Pseudomonadati</taxon>
        <taxon>Bacteroidota</taxon>
        <taxon>Flavobacteriia</taxon>
        <taxon>Flavobacteriales</taxon>
        <taxon>Weeksellaceae</taxon>
        <taxon>Chryseobacterium group</taxon>
        <taxon>Chryseobacterium</taxon>
    </lineage>
</organism>
<reference evidence="1 2" key="1">
    <citation type="journal article" date="2015" name="Genom Data">
        <title>Draft genome sequence of a multidrug-resistant Chryseobacterium indologenes isolate from Malaysia.</title>
        <authorList>
            <person name="Yu C.Y."/>
            <person name="Ang G.Y."/>
            <person name="Cheng H.J."/>
            <person name="Cheong Y.M."/>
            <person name="Yin W.F."/>
            <person name="Chan K.G."/>
        </authorList>
    </citation>
    <scope>NUCLEOTIDE SEQUENCE [LARGE SCALE GENOMIC DNA]</scope>
    <source>
        <strain evidence="1 2">CI_885</strain>
    </source>
</reference>
<accession>A0A0N0IUB0</accession>
<dbReference type="EMBL" id="LJOD01000018">
    <property type="protein sequence ID" value="KPE49442.1"/>
    <property type="molecule type" value="Genomic_DNA"/>
</dbReference>
<sequence>MKIQLLIILTPLLLFNIGCNSQQKNSEVQLNRAQQRFEVKKIEVTEQTRGTNRIITFIPGSKITSVNGSESVTVLSAADWGNIVKQAEMIDLPKISTLESPTEGRATDRALASAIIITTSKETFTSSSFDAGIPPKELEGLYKLLVDRNSPKSKLPKRDVR</sequence>
<dbReference type="AlphaFoldDB" id="A0A0N0IUB0"/>
<comment type="caution">
    <text evidence="1">The sequence shown here is derived from an EMBL/GenBank/DDBJ whole genome shotgun (WGS) entry which is preliminary data.</text>
</comment>
<name>A0A0N0IUB0_CHRID</name>
<dbReference type="Proteomes" id="UP000037953">
    <property type="component" value="Unassembled WGS sequence"/>
</dbReference>
<dbReference type="OrthoDB" id="1446480at2"/>
<evidence type="ECO:0000313" key="1">
    <source>
        <dbReference type="EMBL" id="KPE49442.1"/>
    </source>
</evidence>